<comment type="caution">
    <text evidence="12">The sequence shown here is derived from an EMBL/GenBank/DDBJ whole genome shotgun (WGS) entry which is preliminary data.</text>
</comment>
<dbReference type="GO" id="GO:0005886">
    <property type="term" value="C:plasma membrane"/>
    <property type="evidence" value="ECO:0007669"/>
    <property type="project" value="TreeGrafter"/>
</dbReference>
<dbReference type="Proteomes" id="UP001159428">
    <property type="component" value="Unassembled WGS sequence"/>
</dbReference>
<organism evidence="12 13">
    <name type="scientific">Pocillopora meandrina</name>
    <dbReference type="NCBI Taxonomy" id="46732"/>
    <lineage>
        <taxon>Eukaryota</taxon>
        <taxon>Metazoa</taxon>
        <taxon>Cnidaria</taxon>
        <taxon>Anthozoa</taxon>
        <taxon>Hexacorallia</taxon>
        <taxon>Scleractinia</taxon>
        <taxon>Astrocoeniina</taxon>
        <taxon>Pocilloporidae</taxon>
        <taxon>Pocillopora</taxon>
    </lineage>
</organism>
<dbReference type="InterPro" id="IPR017452">
    <property type="entry name" value="GPCR_Rhodpsn_7TM"/>
</dbReference>
<keyword evidence="3 10" id="KW-1133">Transmembrane helix</keyword>
<sequence>MDQTINNTNVTLPQVQDIVSLSTTDTTTKATMTVAYSIIFPAALLGNIIVIYLVYKLPSMRHLTNMLLVNMCVANLLVTLFAMPYSVLYVFLQYHWLSGSLGNVTCKLTHFSYALSIAASIIALLLISLDRFYAVLYALRRRPLLLRSTKWASLGIWISSCVFMSPYLFQFRVVAVKTVPLCIISWEPLDNEIASQAYFFIVFFLLYSLPLTGIAVAYTLIGKRLWHRKIPGQHTLSNARVLEQSKRKVVRMLIIVVVVFAICWIPAHLMHFLSYFQRETYFSLHPLVLLMSFWSCHANSAISPWLFLIMHHNFRQGARRVFKASSLRSNQQQSFTTHCSRGNSLKGRQGPSMRNRKSDDIASGIPLKSLK</sequence>
<feature type="transmembrane region" description="Helical" evidence="10">
    <location>
        <begin position="197"/>
        <end position="221"/>
    </location>
</feature>
<comment type="similarity">
    <text evidence="8">Belongs to the G-protein coupled receptor 1 family.</text>
</comment>
<keyword evidence="13" id="KW-1185">Reference proteome</keyword>
<feature type="transmembrane region" description="Helical" evidence="10">
    <location>
        <begin position="287"/>
        <end position="310"/>
    </location>
</feature>
<dbReference type="PANTHER" id="PTHR45695:SF9">
    <property type="entry name" value="LEUCOKININ RECEPTOR"/>
    <property type="match status" value="1"/>
</dbReference>
<feature type="transmembrane region" description="Helical" evidence="10">
    <location>
        <begin position="151"/>
        <end position="169"/>
    </location>
</feature>
<keyword evidence="5 10" id="KW-0472">Membrane</keyword>
<keyword evidence="7 8" id="KW-0807">Transducer</keyword>
<comment type="subcellular location">
    <subcellularLocation>
        <location evidence="1">Membrane</location>
        <topology evidence="1">Multi-pass membrane protein</topology>
    </subcellularLocation>
</comment>
<evidence type="ECO:0000256" key="6">
    <source>
        <dbReference type="ARBA" id="ARBA00023170"/>
    </source>
</evidence>
<keyword evidence="6 8" id="KW-0675">Receptor</keyword>
<name>A0AAU9XY33_9CNID</name>
<evidence type="ECO:0000256" key="4">
    <source>
        <dbReference type="ARBA" id="ARBA00023040"/>
    </source>
</evidence>
<protein>
    <recommendedName>
        <fullName evidence="11">G-protein coupled receptors family 1 profile domain-containing protein</fullName>
    </recommendedName>
</protein>
<evidence type="ECO:0000256" key="2">
    <source>
        <dbReference type="ARBA" id="ARBA00022692"/>
    </source>
</evidence>
<dbReference type="EMBL" id="CALNXJ010000080">
    <property type="protein sequence ID" value="CAH3161461.1"/>
    <property type="molecule type" value="Genomic_DNA"/>
</dbReference>
<feature type="compositionally biased region" description="Polar residues" evidence="9">
    <location>
        <begin position="332"/>
        <end position="343"/>
    </location>
</feature>
<evidence type="ECO:0000259" key="11">
    <source>
        <dbReference type="PROSITE" id="PS50262"/>
    </source>
</evidence>
<evidence type="ECO:0000256" key="5">
    <source>
        <dbReference type="ARBA" id="ARBA00023136"/>
    </source>
</evidence>
<feature type="transmembrane region" description="Helical" evidence="10">
    <location>
        <begin position="249"/>
        <end position="267"/>
    </location>
</feature>
<evidence type="ECO:0000256" key="7">
    <source>
        <dbReference type="ARBA" id="ARBA00023224"/>
    </source>
</evidence>
<evidence type="ECO:0000256" key="1">
    <source>
        <dbReference type="ARBA" id="ARBA00004141"/>
    </source>
</evidence>
<feature type="transmembrane region" description="Helical" evidence="10">
    <location>
        <begin position="111"/>
        <end position="139"/>
    </location>
</feature>
<dbReference type="Pfam" id="PF00001">
    <property type="entry name" value="7tm_1"/>
    <property type="match status" value="1"/>
</dbReference>
<dbReference type="FunFam" id="1.20.1070.10:FF:000291">
    <property type="entry name" value="Predicted protein"/>
    <property type="match status" value="1"/>
</dbReference>
<dbReference type="PANTHER" id="PTHR45695">
    <property type="entry name" value="LEUCOKININ RECEPTOR-RELATED"/>
    <property type="match status" value="1"/>
</dbReference>
<evidence type="ECO:0000313" key="13">
    <source>
        <dbReference type="Proteomes" id="UP001159428"/>
    </source>
</evidence>
<evidence type="ECO:0000256" key="9">
    <source>
        <dbReference type="SAM" id="MobiDB-lite"/>
    </source>
</evidence>
<dbReference type="PRINTS" id="PR00237">
    <property type="entry name" value="GPCRRHODOPSN"/>
</dbReference>
<dbReference type="GO" id="GO:0004930">
    <property type="term" value="F:G protein-coupled receptor activity"/>
    <property type="evidence" value="ECO:0007669"/>
    <property type="project" value="UniProtKB-KW"/>
</dbReference>
<feature type="domain" description="G-protein coupled receptors family 1 profile" evidence="11">
    <location>
        <begin position="46"/>
        <end position="307"/>
    </location>
</feature>
<gene>
    <name evidence="12" type="ORF">PMEA_00033834</name>
</gene>
<evidence type="ECO:0000313" key="12">
    <source>
        <dbReference type="EMBL" id="CAH3161461.1"/>
    </source>
</evidence>
<dbReference type="PROSITE" id="PS00237">
    <property type="entry name" value="G_PROTEIN_RECEP_F1_1"/>
    <property type="match status" value="1"/>
</dbReference>
<dbReference type="AlphaFoldDB" id="A0AAU9XY33"/>
<feature type="region of interest" description="Disordered" evidence="9">
    <location>
        <begin position="332"/>
        <end position="371"/>
    </location>
</feature>
<evidence type="ECO:0000256" key="8">
    <source>
        <dbReference type="RuleBase" id="RU000688"/>
    </source>
</evidence>
<feature type="transmembrane region" description="Helical" evidence="10">
    <location>
        <begin position="34"/>
        <end position="55"/>
    </location>
</feature>
<keyword evidence="2 8" id="KW-0812">Transmembrane</keyword>
<evidence type="ECO:0000256" key="3">
    <source>
        <dbReference type="ARBA" id="ARBA00022989"/>
    </source>
</evidence>
<evidence type="ECO:0000256" key="10">
    <source>
        <dbReference type="SAM" id="Phobius"/>
    </source>
</evidence>
<dbReference type="Gene3D" id="1.20.1070.10">
    <property type="entry name" value="Rhodopsin 7-helix transmembrane proteins"/>
    <property type="match status" value="1"/>
</dbReference>
<proteinExistence type="inferred from homology"/>
<reference evidence="12 13" key="1">
    <citation type="submission" date="2022-05" db="EMBL/GenBank/DDBJ databases">
        <authorList>
            <consortium name="Genoscope - CEA"/>
            <person name="William W."/>
        </authorList>
    </citation>
    <scope>NUCLEOTIDE SEQUENCE [LARGE SCALE GENOMIC DNA]</scope>
</reference>
<feature type="transmembrane region" description="Helical" evidence="10">
    <location>
        <begin position="67"/>
        <end position="91"/>
    </location>
</feature>
<keyword evidence="4 8" id="KW-0297">G-protein coupled receptor</keyword>
<accession>A0AAU9XY33</accession>
<dbReference type="SMART" id="SM01381">
    <property type="entry name" value="7TM_GPCR_Srsx"/>
    <property type="match status" value="1"/>
</dbReference>
<dbReference type="PROSITE" id="PS50262">
    <property type="entry name" value="G_PROTEIN_RECEP_F1_2"/>
    <property type="match status" value="1"/>
</dbReference>
<dbReference type="InterPro" id="IPR000276">
    <property type="entry name" value="GPCR_Rhodpsn"/>
</dbReference>
<dbReference type="SUPFAM" id="SSF81321">
    <property type="entry name" value="Family A G protein-coupled receptor-like"/>
    <property type="match status" value="1"/>
</dbReference>